<proteinExistence type="predicted"/>
<dbReference type="EMBL" id="CAMGYJ010000008">
    <property type="protein sequence ID" value="CAI0454590.1"/>
    <property type="molecule type" value="Genomic_DNA"/>
</dbReference>
<gene>
    <name evidence="1" type="ORF">LITE_LOCUS32031</name>
</gene>
<evidence type="ECO:0000313" key="2">
    <source>
        <dbReference type="Proteomes" id="UP001154282"/>
    </source>
</evidence>
<dbReference type="AlphaFoldDB" id="A0AAV0N7W2"/>
<keyword evidence="2" id="KW-1185">Reference proteome</keyword>
<accession>A0AAV0N7W2</accession>
<reference evidence="1" key="1">
    <citation type="submission" date="2022-08" db="EMBL/GenBank/DDBJ databases">
        <authorList>
            <person name="Gutierrez-Valencia J."/>
        </authorList>
    </citation>
    <scope>NUCLEOTIDE SEQUENCE</scope>
</reference>
<evidence type="ECO:0000313" key="1">
    <source>
        <dbReference type="EMBL" id="CAI0454590.1"/>
    </source>
</evidence>
<dbReference type="Proteomes" id="UP001154282">
    <property type="component" value="Unassembled WGS sequence"/>
</dbReference>
<comment type="caution">
    <text evidence="1">The sequence shown here is derived from an EMBL/GenBank/DDBJ whole genome shotgun (WGS) entry which is preliminary data.</text>
</comment>
<feature type="non-terminal residue" evidence="1">
    <location>
        <position position="49"/>
    </location>
</feature>
<sequence length="49" mass="5746">MCQAMIDRWSRRTQVGKFNLFTIPLVLDFYIFVNEIVSVPNCGIVISFY</sequence>
<organism evidence="1 2">
    <name type="scientific">Linum tenue</name>
    <dbReference type="NCBI Taxonomy" id="586396"/>
    <lineage>
        <taxon>Eukaryota</taxon>
        <taxon>Viridiplantae</taxon>
        <taxon>Streptophyta</taxon>
        <taxon>Embryophyta</taxon>
        <taxon>Tracheophyta</taxon>
        <taxon>Spermatophyta</taxon>
        <taxon>Magnoliopsida</taxon>
        <taxon>eudicotyledons</taxon>
        <taxon>Gunneridae</taxon>
        <taxon>Pentapetalae</taxon>
        <taxon>rosids</taxon>
        <taxon>fabids</taxon>
        <taxon>Malpighiales</taxon>
        <taxon>Linaceae</taxon>
        <taxon>Linum</taxon>
    </lineage>
</organism>
<protein>
    <submittedName>
        <fullName evidence="1">Uncharacterized protein</fullName>
    </submittedName>
</protein>
<name>A0AAV0N7W2_9ROSI</name>